<dbReference type="EMBL" id="KN831964">
    <property type="protein sequence ID" value="KIO06092.1"/>
    <property type="molecule type" value="Genomic_DNA"/>
</dbReference>
<protein>
    <submittedName>
        <fullName evidence="1">Uncharacterized protein</fullName>
    </submittedName>
</protein>
<dbReference type="AlphaFoldDB" id="A0A0C3K903"/>
<keyword evidence="2" id="KW-1185">Reference proteome</keyword>
<reference evidence="1 2" key="1">
    <citation type="submission" date="2014-04" db="EMBL/GenBank/DDBJ databases">
        <authorList>
            <consortium name="DOE Joint Genome Institute"/>
            <person name="Kuo A."/>
            <person name="Kohler A."/>
            <person name="Costa M.D."/>
            <person name="Nagy L.G."/>
            <person name="Floudas D."/>
            <person name="Copeland A."/>
            <person name="Barry K.W."/>
            <person name="Cichocki N."/>
            <person name="Veneault-Fourrey C."/>
            <person name="LaButti K."/>
            <person name="Lindquist E.A."/>
            <person name="Lipzen A."/>
            <person name="Lundell T."/>
            <person name="Morin E."/>
            <person name="Murat C."/>
            <person name="Sun H."/>
            <person name="Tunlid A."/>
            <person name="Henrissat B."/>
            <person name="Grigoriev I.V."/>
            <person name="Hibbett D.S."/>
            <person name="Martin F."/>
            <person name="Nordberg H.P."/>
            <person name="Cantor M.N."/>
            <person name="Hua S.X."/>
        </authorList>
    </citation>
    <scope>NUCLEOTIDE SEQUENCE [LARGE SCALE GENOMIC DNA]</scope>
    <source>
        <strain evidence="1 2">Marx 270</strain>
    </source>
</reference>
<gene>
    <name evidence="1" type="ORF">M404DRAFT_493551</name>
</gene>
<sequence length="68" mass="8181">MSLNKSTNVVHLTESRHYAYGMLFILDRDVNLLCPYGTYQATTIIVVRHKRYHRPFRSPIWFSSFRLY</sequence>
<accession>A0A0C3K903</accession>
<reference evidence="2" key="2">
    <citation type="submission" date="2015-01" db="EMBL/GenBank/DDBJ databases">
        <title>Evolutionary Origins and Diversification of the Mycorrhizal Mutualists.</title>
        <authorList>
            <consortium name="DOE Joint Genome Institute"/>
            <consortium name="Mycorrhizal Genomics Consortium"/>
            <person name="Kohler A."/>
            <person name="Kuo A."/>
            <person name="Nagy L.G."/>
            <person name="Floudas D."/>
            <person name="Copeland A."/>
            <person name="Barry K.W."/>
            <person name="Cichocki N."/>
            <person name="Veneault-Fourrey C."/>
            <person name="LaButti K."/>
            <person name="Lindquist E.A."/>
            <person name="Lipzen A."/>
            <person name="Lundell T."/>
            <person name="Morin E."/>
            <person name="Murat C."/>
            <person name="Riley R."/>
            <person name="Ohm R."/>
            <person name="Sun H."/>
            <person name="Tunlid A."/>
            <person name="Henrissat B."/>
            <person name="Grigoriev I.V."/>
            <person name="Hibbett D.S."/>
            <person name="Martin F."/>
        </authorList>
    </citation>
    <scope>NUCLEOTIDE SEQUENCE [LARGE SCALE GENOMIC DNA]</scope>
    <source>
        <strain evidence="2">Marx 270</strain>
    </source>
</reference>
<dbReference type="InParanoid" id="A0A0C3K903"/>
<name>A0A0C3K903_PISTI</name>
<proteinExistence type="predicted"/>
<dbReference type="Proteomes" id="UP000054217">
    <property type="component" value="Unassembled WGS sequence"/>
</dbReference>
<evidence type="ECO:0000313" key="1">
    <source>
        <dbReference type="EMBL" id="KIO06092.1"/>
    </source>
</evidence>
<dbReference type="HOGENOM" id="CLU_2794958_0_0_1"/>
<organism evidence="1 2">
    <name type="scientific">Pisolithus tinctorius Marx 270</name>
    <dbReference type="NCBI Taxonomy" id="870435"/>
    <lineage>
        <taxon>Eukaryota</taxon>
        <taxon>Fungi</taxon>
        <taxon>Dikarya</taxon>
        <taxon>Basidiomycota</taxon>
        <taxon>Agaricomycotina</taxon>
        <taxon>Agaricomycetes</taxon>
        <taxon>Agaricomycetidae</taxon>
        <taxon>Boletales</taxon>
        <taxon>Sclerodermatineae</taxon>
        <taxon>Pisolithaceae</taxon>
        <taxon>Pisolithus</taxon>
    </lineage>
</organism>
<evidence type="ECO:0000313" key="2">
    <source>
        <dbReference type="Proteomes" id="UP000054217"/>
    </source>
</evidence>